<dbReference type="FunFam" id="3.40.50.300:FF:000006">
    <property type="entry name" value="DNA-binding transcriptional regulator NtrC"/>
    <property type="match status" value="1"/>
</dbReference>
<evidence type="ECO:0000313" key="11">
    <source>
        <dbReference type="Proteomes" id="UP000005104"/>
    </source>
</evidence>
<keyword evidence="10" id="KW-0238">DNA-binding</keyword>
<dbReference type="GO" id="GO:0000160">
    <property type="term" value="P:phosphorelay signal transduction system"/>
    <property type="evidence" value="ECO:0007669"/>
    <property type="project" value="InterPro"/>
</dbReference>
<dbReference type="Gene3D" id="1.10.10.60">
    <property type="entry name" value="Homeodomain-like"/>
    <property type="match status" value="1"/>
</dbReference>
<dbReference type="InterPro" id="IPR003593">
    <property type="entry name" value="AAA+_ATPase"/>
</dbReference>
<evidence type="ECO:0000256" key="1">
    <source>
        <dbReference type="ARBA" id="ARBA00018672"/>
    </source>
</evidence>
<feature type="domain" description="Sigma-54 factor interaction" evidence="8">
    <location>
        <begin position="145"/>
        <end position="376"/>
    </location>
</feature>
<dbReference type="PROSITE" id="PS50045">
    <property type="entry name" value="SIGMA54_INTERACT_4"/>
    <property type="match status" value="1"/>
</dbReference>
<dbReference type="Gene3D" id="3.40.50.2300">
    <property type="match status" value="1"/>
</dbReference>
<dbReference type="GO" id="GO:0043565">
    <property type="term" value="F:sequence-specific DNA binding"/>
    <property type="evidence" value="ECO:0007669"/>
    <property type="project" value="InterPro"/>
</dbReference>
<dbReference type="Gene3D" id="3.40.50.300">
    <property type="entry name" value="P-loop containing nucleotide triphosphate hydrolases"/>
    <property type="match status" value="1"/>
</dbReference>
<evidence type="ECO:0000256" key="7">
    <source>
        <dbReference type="PROSITE-ProRule" id="PRU00169"/>
    </source>
</evidence>
<protein>
    <recommendedName>
        <fullName evidence="1">Stage 0 sporulation protein A homolog</fullName>
    </recommendedName>
</protein>
<dbReference type="AlphaFoldDB" id="H5XY63"/>
<dbReference type="SUPFAM" id="SSF52540">
    <property type="entry name" value="P-loop containing nucleoside triphosphate hydrolases"/>
    <property type="match status" value="1"/>
</dbReference>
<keyword evidence="5" id="KW-0804">Transcription</keyword>
<dbReference type="EMBL" id="CM001441">
    <property type="protein sequence ID" value="EHQ91273.1"/>
    <property type="molecule type" value="Genomic_DNA"/>
</dbReference>
<dbReference type="InterPro" id="IPR002197">
    <property type="entry name" value="HTH_Fis"/>
</dbReference>
<name>H5XY63_9FIRM</name>
<reference evidence="10 11" key="1">
    <citation type="submission" date="2011-11" db="EMBL/GenBank/DDBJ databases">
        <title>The Noncontiguous Finished genome of Desulfosporosinus youngiae DSM 17734.</title>
        <authorList>
            <consortium name="US DOE Joint Genome Institute (JGI-PGF)"/>
            <person name="Lucas S."/>
            <person name="Han J."/>
            <person name="Lapidus A."/>
            <person name="Cheng J.-F."/>
            <person name="Goodwin L."/>
            <person name="Pitluck S."/>
            <person name="Peters L."/>
            <person name="Ovchinnikova G."/>
            <person name="Lu M."/>
            <person name="Land M.L."/>
            <person name="Hauser L."/>
            <person name="Pester M."/>
            <person name="Spring S."/>
            <person name="Ollivier B."/>
            <person name="Rattei T."/>
            <person name="Klenk H.-P."/>
            <person name="Wagner M."/>
            <person name="Loy A."/>
            <person name="Woyke T.J."/>
        </authorList>
    </citation>
    <scope>NUCLEOTIDE SEQUENCE [LARGE SCALE GENOMIC DNA]</scope>
    <source>
        <strain evidence="10 11">DSM 17734</strain>
    </source>
</reference>
<organism evidence="10 11">
    <name type="scientific">Desulfosporosinus youngiae DSM 17734</name>
    <dbReference type="NCBI Taxonomy" id="768710"/>
    <lineage>
        <taxon>Bacteria</taxon>
        <taxon>Bacillati</taxon>
        <taxon>Bacillota</taxon>
        <taxon>Clostridia</taxon>
        <taxon>Eubacteriales</taxon>
        <taxon>Desulfitobacteriaceae</taxon>
        <taxon>Desulfosporosinus</taxon>
    </lineage>
</organism>
<dbReference type="SMART" id="SM00448">
    <property type="entry name" value="REC"/>
    <property type="match status" value="1"/>
</dbReference>
<dbReference type="InterPro" id="IPR027417">
    <property type="entry name" value="P-loop_NTPase"/>
</dbReference>
<evidence type="ECO:0000259" key="9">
    <source>
        <dbReference type="PROSITE" id="PS50110"/>
    </source>
</evidence>
<dbReference type="InterPro" id="IPR001789">
    <property type="entry name" value="Sig_transdc_resp-reg_receiver"/>
</dbReference>
<dbReference type="Pfam" id="PF00158">
    <property type="entry name" value="Sigma54_activat"/>
    <property type="match status" value="1"/>
</dbReference>
<dbReference type="InterPro" id="IPR009057">
    <property type="entry name" value="Homeodomain-like_sf"/>
</dbReference>
<dbReference type="InterPro" id="IPR025944">
    <property type="entry name" value="Sigma_54_int_dom_CS"/>
</dbReference>
<dbReference type="InterPro" id="IPR058031">
    <property type="entry name" value="AAA_lid_NorR"/>
</dbReference>
<dbReference type="Pfam" id="PF25601">
    <property type="entry name" value="AAA_lid_14"/>
    <property type="match status" value="1"/>
</dbReference>
<dbReference type="STRING" id="768710.DesyoDRAFT_4318"/>
<dbReference type="SUPFAM" id="SSF52172">
    <property type="entry name" value="CheY-like"/>
    <property type="match status" value="1"/>
</dbReference>
<sequence>MIYKHRILILDDEAELRSVISKRLSRKGYEVLETGTIEDALALLRANLFDGVLLDLKLPDGNGLDFLEQIKVQQPDVQIIMLTGHGTIESAIEAMKLGAFDYLTKPCNLSELEITLQKACAQRKLLVENTGLREVLHRQTPGLEIIGESPLLKGLLAITKKVAQTDETALIKGESGSGKELIARAVHLWSPRADRAYIPINCGAIPETLFESELFGHEKGAFTGAGTKKIGLVEMADQGTLFLDEIGEMPLSIQVKLLRFLETGEFRRVGDNRLRQVNVRIVAASNRDLQNEMNLERFRQDLFYRLNAISLDVPSLRQRKSDILLLADYFLKTSPANQEDGFDKYVLSEKSKEMLLDYDFPGNIRELSHLIKRGQILATGNVIHPQDIWPEKYREDLKQERDQIEQEKVCDSDFVKTFIQIQKTQGNPKLEEVERLYILSALKLVEGNKAQAAKLLGISVRNLYRKIESYASNEVTQCHDIMSW</sequence>
<evidence type="ECO:0000256" key="3">
    <source>
        <dbReference type="ARBA" id="ARBA00022840"/>
    </source>
</evidence>
<keyword evidence="2" id="KW-0547">Nucleotide-binding</keyword>
<feature type="modified residue" description="4-aspartylphosphate" evidence="7">
    <location>
        <position position="55"/>
    </location>
</feature>
<evidence type="ECO:0000256" key="2">
    <source>
        <dbReference type="ARBA" id="ARBA00022741"/>
    </source>
</evidence>
<gene>
    <name evidence="10" type="ORF">DesyoDRAFT_4318</name>
</gene>
<keyword evidence="3" id="KW-0067">ATP-binding</keyword>
<evidence type="ECO:0000256" key="5">
    <source>
        <dbReference type="ARBA" id="ARBA00023163"/>
    </source>
</evidence>
<dbReference type="SUPFAM" id="SSF46689">
    <property type="entry name" value="Homeodomain-like"/>
    <property type="match status" value="1"/>
</dbReference>
<keyword evidence="4" id="KW-0805">Transcription regulation</keyword>
<keyword evidence="7" id="KW-0597">Phosphoprotein</keyword>
<keyword evidence="11" id="KW-1185">Reference proteome</keyword>
<dbReference type="Proteomes" id="UP000005104">
    <property type="component" value="Chromosome"/>
</dbReference>
<feature type="domain" description="Response regulatory" evidence="9">
    <location>
        <begin position="6"/>
        <end position="120"/>
    </location>
</feature>
<evidence type="ECO:0000313" key="10">
    <source>
        <dbReference type="EMBL" id="EHQ91273.1"/>
    </source>
</evidence>
<dbReference type="Pfam" id="PF02954">
    <property type="entry name" value="HTH_8"/>
    <property type="match status" value="1"/>
</dbReference>
<comment type="function">
    <text evidence="6">May play the central regulatory role in sporulation. It may be an element of the effector pathway responsible for the activation of sporulation genes in response to nutritional stress. Spo0A may act in concert with spo0H (a sigma factor) to control the expression of some genes that are critical to the sporulation process.</text>
</comment>
<evidence type="ECO:0000259" key="8">
    <source>
        <dbReference type="PROSITE" id="PS50045"/>
    </source>
</evidence>
<dbReference type="Gene3D" id="1.10.8.60">
    <property type="match status" value="1"/>
</dbReference>
<dbReference type="HOGENOM" id="CLU_000445_0_6_9"/>
<accession>H5XY63</accession>
<evidence type="ECO:0000256" key="6">
    <source>
        <dbReference type="ARBA" id="ARBA00024867"/>
    </source>
</evidence>
<dbReference type="InterPro" id="IPR002078">
    <property type="entry name" value="Sigma_54_int"/>
</dbReference>
<proteinExistence type="predicted"/>
<dbReference type="OrthoDB" id="9803970at2"/>
<dbReference type="Pfam" id="PF00072">
    <property type="entry name" value="Response_reg"/>
    <property type="match status" value="1"/>
</dbReference>
<dbReference type="GO" id="GO:0006355">
    <property type="term" value="P:regulation of DNA-templated transcription"/>
    <property type="evidence" value="ECO:0007669"/>
    <property type="project" value="InterPro"/>
</dbReference>
<dbReference type="CDD" id="cd00009">
    <property type="entry name" value="AAA"/>
    <property type="match status" value="1"/>
</dbReference>
<dbReference type="InterPro" id="IPR011006">
    <property type="entry name" value="CheY-like_superfamily"/>
</dbReference>
<dbReference type="PANTHER" id="PTHR32071">
    <property type="entry name" value="TRANSCRIPTIONAL REGULATORY PROTEIN"/>
    <property type="match status" value="1"/>
</dbReference>
<evidence type="ECO:0000256" key="4">
    <source>
        <dbReference type="ARBA" id="ARBA00023015"/>
    </source>
</evidence>
<dbReference type="PROSITE" id="PS50110">
    <property type="entry name" value="RESPONSE_REGULATORY"/>
    <property type="match status" value="1"/>
</dbReference>
<dbReference type="eggNOG" id="COG2204">
    <property type="taxonomic scope" value="Bacteria"/>
</dbReference>
<dbReference type="PROSITE" id="PS00688">
    <property type="entry name" value="SIGMA54_INTERACT_3"/>
    <property type="match status" value="1"/>
</dbReference>
<dbReference type="PRINTS" id="PR01590">
    <property type="entry name" value="HTHFIS"/>
</dbReference>
<dbReference type="GO" id="GO:0005524">
    <property type="term" value="F:ATP binding"/>
    <property type="evidence" value="ECO:0007669"/>
    <property type="project" value="UniProtKB-KW"/>
</dbReference>
<dbReference type="RefSeq" id="WP_007786127.1">
    <property type="nucleotide sequence ID" value="NZ_CM001441.1"/>
</dbReference>
<dbReference type="SMART" id="SM00382">
    <property type="entry name" value="AAA"/>
    <property type="match status" value="1"/>
</dbReference>